<evidence type="ECO:0000313" key="1">
    <source>
        <dbReference type="EMBL" id="KAF0910069.1"/>
    </source>
</evidence>
<sequence>MRHCSKHGEQLLGGREKEDYSSADTIILLLFQAFNSRSWNASPLMDVVPKLGGSSGRCVDIIEAVVICPMLICQAAAFPTADGEASKTMPKGELLLQQQLKFKILTKKYSESQKCSANFKPN</sequence>
<proteinExistence type="predicted"/>
<dbReference type="EMBL" id="SPHZ02000006">
    <property type="protein sequence ID" value="KAF0910069.1"/>
    <property type="molecule type" value="Genomic_DNA"/>
</dbReference>
<name>A0A6G1DCG6_9ORYZ</name>
<evidence type="ECO:0000313" key="2">
    <source>
        <dbReference type="Proteomes" id="UP000479710"/>
    </source>
</evidence>
<accession>A0A6G1DCG6</accession>
<gene>
    <name evidence="1" type="ORF">E2562_001305</name>
</gene>
<dbReference type="AlphaFoldDB" id="A0A6G1DCG6"/>
<organism evidence="1 2">
    <name type="scientific">Oryza meyeriana var. granulata</name>
    <dbReference type="NCBI Taxonomy" id="110450"/>
    <lineage>
        <taxon>Eukaryota</taxon>
        <taxon>Viridiplantae</taxon>
        <taxon>Streptophyta</taxon>
        <taxon>Embryophyta</taxon>
        <taxon>Tracheophyta</taxon>
        <taxon>Spermatophyta</taxon>
        <taxon>Magnoliopsida</taxon>
        <taxon>Liliopsida</taxon>
        <taxon>Poales</taxon>
        <taxon>Poaceae</taxon>
        <taxon>BOP clade</taxon>
        <taxon>Oryzoideae</taxon>
        <taxon>Oryzeae</taxon>
        <taxon>Oryzinae</taxon>
        <taxon>Oryza</taxon>
        <taxon>Oryza meyeriana</taxon>
    </lineage>
</organism>
<comment type="caution">
    <text evidence="1">The sequence shown here is derived from an EMBL/GenBank/DDBJ whole genome shotgun (WGS) entry which is preliminary data.</text>
</comment>
<reference evidence="1 2" key="1">
    <citation type="submission" date="2019-11" db="EMBL/GenBank/DDBJ databases">
        <title>Whole genome sequence of Oryza granulata.</title>
        <authorList>
            <person name="Li W."/>
        </authorList>
    </citation>
    <scope>NUCLEOTIDE SEQUENCE [LARGE SCALE GENOMIC DNA]</scope>
    <source>
        <strain evidence="2">cv. Menghai</strain>
        <tissue evidence="1">Leaf</tissue>
    </source>
</reference>
<protein>
    <submittedName>
        <fullName evidence="1">Uncharacterized protein</fullName>
    </submittedName>
</protein>
<keyword evidence="2" id="KW-1185">Reference proteome</keyword>
<dbReference type="Proteomes" id="UP000479710">
    <property type="component" value="Unassembled WGS sequence"/>
</dbReference>